<keyword evidence="5 8" id="KW-0255">Endonuclease</keyword>
<evidence type="ECO:0000313" key="9">
    <source>
        <dbReference type="EMBL" id="AZP36358.1"/>
    </source>
</evidence>
<dbReference type="InterPro" id="IPR002036">
    <property type="entry name" value="YbeY"/>
</dbReference>
<sequence length="152" mass="18309">MKKIICNLKLLCKNKKRILLISKIQYWIISILKYNIFNKEINIIIVDKNEIKKINKIYFKKNKITNIITFDYIKIPNINIITMGEIIICYENIVKESKIYKKKYENHLAHNIIHGILHLIGYNHKSYNDLINMIKLEIIIMKFIGYNNPYFF</sequence>
<keyword evidence="2 8" id="KW-0690">Ribosome biogenesis</keyword>
<keyword evidence="7 8" id="KW-0862">Zinc</keyword>
<organism evidence="9 10">
    <name type="scientific">Candidatus Annandia adelgestsuga</name>
    <dbReference type="NCBI Taxonomy" id="1302411"/>
    <lineage>
        <taxon>Bacteria</taxon>
        <taxon>Pseudomonadati</taxon>
        <taxon>Pseudomonadota</taxon>
        <taxon>Gammaproteobacteria</taxon>
        <taxon>Enterobacterales</taxon>
        <taxon>Enterobacteriaceae</taxon>
        <taxon>Candidatus Annandia</taxon>
    </lineage>
</organism>
<dbReference type="HAMAP" id="MF_00009">
    <property type="entry name" value="Endoribonucl_YbeY"/>
    <property type="match status" value="1"/>
</dbReference>
<dbReference type="GO" id="GO:0008270">
    <property type="term" value="F:zinc ion binding"/>
    <property type="evidence" value="ECO:0007669"/>
    <property type="project" value="UniProtKB-UniRule"/>
</dbReference>
<evidence type="ECO:0000256" key="2">
    <source>
        <dbReference type="ARBA" id="ARBA00022517"/>
    </source>
</evidence>
<dbReference type="EMBL" id="CP026513">
    <property type="protein sequence ID" value="AZP36358.1"/>
    <property type="molecule type" value="Genomic_DNA"/>
</dbReference>
<feature type="binding site" evidence="8">
    <location>
        <position position="114"/>
    </location>
    <ligand>
        <name>Zn(2+)</name>
        <dbReference type="ChEBI" id="CHEBI:29105"/>
        <note>catalytic</note>
    </ligand>
</feature>
<evidence type="ECO:0000256" key="8">
    <source>
        <dbReference type="HAMAP-Rule" id="MF_00009"/>
    </source>
</evidence>
<evidence type="ECO:0000256" key="3">
    <source>
        <dbReference type="ARBA" id="ARBA00022722"/>
    </source>
</evidence>
<name>A0A3S5HNY1_9ENTR</name>
<dbReference type="RefSeq" id="WP_126071629.1">
    <property type="nucleotide sequence ID" value="NZ_CP026513.1"/>
</dbReference>
<dbReference type="GO" id="GO:0006364">
    <property type="term" value="P:rRNA processing"/>
    <property type="evidence" value="ECO:0007669"/>
    <property type="project" value="UniProtKB-UniRule"/>
</dbReference>
<comment type="function">
    <text evidence="8">Single strand-specific metallo-endoribonuclease involved in late-stage 70S ribosome quality control and in maturation of the 3' terminus of the 16S rRNA.</text>
</comment>
<evidence type="ECO:0000313" key="10">
    <source>
        <dbReference type="Proteomes" id="UP000274458"/>
    </source>
</evidence>
<keyword evidence="10" id="KW-1185">Reference proteome</keyword>
<feature type="binding site" evidence="8">
    <location>
        <position position="118"/>
    </location>
    <ligand>
        <name>Zn(2+)</name>
        <dbReference type="ChEBI" id="CHEBI:29105"/>
        <note>catalytic</note>
    </ligand>
</feature>
<comment type="similarity">
    <text evidence="1 8">Belongs to the endoribonuclease YbeY family.</text>
</comment>
<gene>
    <name evidence="8 9" type="primary">ybeY</name>
    <name evidence="9" type="ORF">C3B56_00267</name>
</gene>
<evidence type="ECO:0000256" key="1">
    <source>
        <dbReference type="ARBA" id="ARBA00010875"/>
    </source>
</evidence>
<dbReference type="Gene3D" id="3.40.390.30">
    <property type="entry name" value="Metalloproteases ('zincins'), catalytic domain"/>
    <property type="match status" value="1"/>
</dbReference>
<keyword evidence="3 8" id="KW-0540">Nuclease</keyword>
<evidence type="ECO:0000256" key="7">
    <source>
        <dbReference type="ARBA" id="ARBA00022833"/>
    </source>
</evidence>
<dbReference type="GO" id="GO:0004222">
    <property type="term" value="F:metalloendopeptidase activity"/>
    <property type="evidence" value="ECO:0007669"/>
    <property type="project" value="InterPro"/>
</dbReference>
<keyword evidence="8" id="KW-0698">rRNA processing</keyword>
<evidence type="ECO:0000256" key="6">
    <source>
        <dbReference type="ARBA" id="ARBA00022801"/>
    </source>
</evidence>
<dbReference type="PANTHER" id="PTHR46986:SF1">
    <property type="entry name" value="ENDORIBONUCLEASE YBEY, CHLOROPLASTIC"/>
    <property type="match status" value="1"/>
</dbReference>
<dbReference type="Proteomes" id="UP000274458">
    <property type="component" value="Chromosome"/>
</dbReference>
<keyword evidence="8" id="KW-0963">Cytoplasm</keyword>
<dbReference type="Pfam" id="PF02130">
    <property type="entry name" value="YbeY"/>
    <property type="match status" value="1"/>
</dbReference>
<proteinExistence type="inferred from homology"/>
<dbReference type="PANTHER" id="PTHR46986">
    <property type="entry name" value="ENDORIBONUCLEASE YBEY, CHLOROPLASTIC"/>
    <property type="match status" value="1"/>
</dbReference>
<dbReference type="SUPFAM" id="SSF55486">
    <property type="entry name" value="Metalloproteases ('zincins'), catalytic domain"/>
    <property type="match status" value="1"/>
</dbReference>
<evidence type="ECO:0000256" key="5">
    <source>
        <dbReference type="ARBA" id="ARBA00022759"/>
    </source>
</evidence>
<dbReference type="AlphaFoldDB" id="A0A3S5HNY1"/>
<dbReference type="KEGG" id="aade:C3B56_00267"/>
<dbReference type="GO" id="GO:0004521">
    <property type="term" value="F:RNA endonuclease activity"/>
    <property type="evidence" value="ECO:0007669"/>
    <property type="project" value="UniProtKB-UniRule"/>
</dbReference>
<reference evidence="9 10" key="1">
    <citation type="journal article" date="2018" name="Genome Biol. Evol.">
        <title>Partnering With a Pest: Genomes of Hemlock Woolly Adelgid Symbionts Reveal Atypical Nutritional Provisioning Patterns in Dual-Obligate Bacteria.</title>
        <authorList>
            <person name="Weglarz K.M."/>
            <person name="Havill N.P."/>
            <person name="Burke G.R."/>
            <person name="von Dohlen C.D."/>
        </authorList>
    </citation>
    <scope>NUCLEOTIDE SEQUENCE [LARGE SCALE GENOMIC DNA]</scope>
    <source>
        <strain evidence="9">ENA</strain>
    </source>
</reference>
<protein>
    <recommendedName>
        <fullName evidence="8">Endoribonuclease YbeY</fullName>
        <ecNumber evidence="8">3.1.-.-</ecNumber>
    </recommendedName>
</protein>
<keyword evidence="6 8" id="KW-0378">Hydrolase</keyword>
<dbReference type="GO" id="GO:0005737">
    <property type="term" value="C:cytoplasm"/>
    <property type="evidence" value="ECO:0007669"/>
    <property type="project" value="UniProtKB-SubCell"/>
</dbReference>
<dbReference type="NCBIfam" id="TIGR00043">
    <property type="entry name" value="rRNA maturation RNase YbeY"/>
    <property type="match status" value="1"/>
</dbReference>
<accession>A0A3S5HNY1</accession>
<feature type="binding site" evidence="8">
    <location>
        <position position="124"/>
    </location>
    <ligand>
        <name>Zn(2+)</name>
        <dbReference type="ChEBI" id="CHEBI:29105"/>
        <note>catalytic</note>
    </ligand>
</feature>
<keyword evidence="4 8" id="KW-0479">Metal-binding</keyword>
<dbReference type="InterPro" id="IPR020549">
    <property type="entry name" value="YbeY_CS"/>
</dbReference>
<comment type="subcellular location">
    <subcellularLocation>
        <location evidence="8">Cytoplasm</location>
    </subcellularLocation>
</comment>
<evidence type="ECO:0000256" key="4">
    <source>
        <dbReference type="ARBA" id="ARBA00022723"/>
    </source>
</evidence>
<dbReference type="InterPro" id="IPR023091">
    <property type="entry name" value="MetalPrtase_cat_dom_sf_prd"/>
</dbReference>
<comment type="cofactor">
    <cofactor evidence="8">
        <name>Zn(2+)</name>
        <dbReference type="ChEBI" id="CHEBI:29105"/>
    </cofactor>
    <text evidence="8">Binds 1 zinc ion.</text>
</comment>
<dbReference type="EC" id="3.1.-.-" evidence="8"/>
<dbReference type="PROSITE" id="PS01306">
    <property type="entry name" value="UPF0054"/>
    <property type="match status" value="1"/>
</dbReference>